<protein>
    <submittedName>
        <fullName evidence="2">Dual specificity protein phosphatase</fullName>
    </submittedName>
</protein>
<name>A6W323_MARMS</name>
<dbReference type="Gene3D" id="3.90.190.10">
    <property type="entry name" value="Protein tyrosine phosphatase superfamily"/>
    <property type="match status" value="1"/>
</dbReference>
<dbReference type="HOGENOM" id="CLU_139019_0_0_6"/>
<dbReference type="PROSITE" id="PS00383">
    <property type="entry name" value="TYR_PHOSPHATASE_1"/>
    <property type="match status" value="1"/>
</dbReference>
<dbReference type="PROSITE" id="PS50056">
    <property type="entry name" value="TYR_PHOSPHATASE_2"/>
    <property type="match status" value="1"/>
</dbReference>
<dbReference type="eggNOG" id="COG2453">
    <property type="taxonomic scope" value="Bacteria"/>
</dbReference>
<dbReference type="InterPro" id="IPR000387">
    <property type="entry name" value="Tyr_Pase_dom"/>
</dbReference>
<dbReference type="InterPro" id="IPR000340">
    <property type="entry name" value="Dual-sp_phosphatase_cat-dom"/>
</dbReference>
<dbReference type="Pfam" id="PF00782">
    <property type="entry name" value="DSPc"/>
    <property type="match status" value="1"/>
</dbReference>
<accession>A6W323</accession>
<dbReference type="EMBL" id="CP000749">
    <property type="protein sequence ID" value="ABR73102.1"/>
    <property type="molecule type" value="Genomic_DNA"/>
</dbReference>
<feature type="domain" description="Tyrosine specific protein phosphatases" evidence="1">
    <location>
        <begin position="93"/>
        <end position="136"/>
    </location>
</feature>
<dbReference type="SUPFAM" id="SSF52799">
    <property type="entry name" value="(Phosphotyrosine protein) phosphatases II"/>
    <property type="match status" value="1"/>
</dbReference>
<evidence type="ECO:0000259" key="1">
    <source>
        <dbReference type="PROSITE" id="PS50056"/>
    </source>
</evidence>
<organism evidence="2">
    <name type="scientific">Marinomonas sp. (strain MWYL1)</name>
    <dbReference type="NCBI Taxonomy" id="400668"/>
    <lineage>
        <taxon>Bacteria</taxon>
        <taxon>Pseudomonadati</taxon>
        <taxon>Pseudomonadota</taxon>
        <taxon>Gammaproteobacteria</taxon>
        <taxon>Oceanospirillales</taxon>
        <taxon>Oceanospirillaceae</taxon>
        <taxon>Marinomonas</taxon>
    </lineage>
</organism>
<evidence type="ECO:0000313" key="2">
    <source>
        <dbReference type="EMBL" id="ABR73102.1"/>
    </source>
</evidence>
<dbReference type="OrthoDB" id="9814896at2"/>
<reference evidence="2" key="1">
    <citation type="submission" date="2007-06" db="EMBL/GenBank/DDBJ databases">
        <title>Complete sequence of Marinomonas sp. MWYL1.</title>
        <authorList>
            <consortium name="US DOE Joint Genome Institute"/>
            <person name="Copeland A."/>
            <person name="Lucas S."/>
            <person name="Lapidus A."/>
            <person name="Barry K."/>
            <person name="Glavina del Rio T."/>
            <person name="Dalin E."/>
            <person name="Tice H."/>
            <person name="Pitluck S."/>
            <person name="Kiss H."/>
            <person name="Brettin T."/>
            <person name="Bruce D."/>
            <person name="Detter J.C."/>
            <person name="Han C."/>
            <person name="Schmutz J."/>
            <person name="Larimer F."/>
            <person name="Land M."/>
            <person name="Hauser L."/>
            <person name="Kyrpides N."/>
            <person name="Kim E."/>
            <person name="Johnston A.W.B."/>
            <person name="Todd J.D."/>
            <person name="Rogers R."/>
            <person name="Wexler M."/>
            <person name="Bond P.L."/>
            <person name="Li Y."/>
            <person name="Richardson P."/>
        </authorList>
    </citation>
    <scope>NUCLEOTIDE SEQUENCE [LARGE SCALE GENOMIC DNA]</scope>
    <source>
        <strain evidence="2">MWYL1</strain>
    </source>
</reference>
<sequence length="164" mass="18260">MIEVCHNLFVGNDTDAKKVLSLDGWFIVHACKEPYHRQALGYISHAAPKTDPEYLIAKRENRLILNLVDAPNPAYIPKEVMGAAVEAIATNIGSKKVLVHCNKGMSRSPTIAFLYLLKHSKVLDSADLANALNQFKFLYPPYQPAGGVAGFVEMYWRDYLVAPE</sequence>
<proteinExistence type="predicted"/>
<gene>
    <name evidence="2" type="ordered locus">Mmwyl1_4206</name>
</gene>
<dbReference type="AlphaFoldDB" id="A6W323"/>
<dbReference type="InterPro" id="IPR016130">
    <property type="entry name" value="Tyr_Pase_AS"/>
</dbReference>
<dbReference type="KEGG" id="mmw:Mmwyl1_4206"/>
<dbReference type="InterPro" id="IPR029021">
    <property type="entry name" value="Prot-tyrosine_phosphatase-like"/>
</dbReference>
<dbReference type="STRING" id="400668.Mmwyl1_4206"/>